<dbReference type="PRINTS" id="PR00313">
    <property type="entry name" value="CABNDNGRPT"/>
</dbReference>
<keyword evidence="1" id="KW-0106">Calcium</keyword>
<dbReference type="PROSITE" id="PS00330">
    <property type="entry name" value="HEMOLYSIN_CALCIUM"/>
    <property type="match status" value="2"/>
</dbReference>
<keyword evidence="3" id="KW-1185">Reference proteome</keyword>
<dbReference type="SUPFAM" id="SSF51120">
    <property type="entry name" value="beta-Roll"/>
    <property type="match status" value="1"/>
</dbReference>
<organism evidence="2 3">
    <name type="scientific">Halomonas rhizosphaerae</name>
    <dbReference type="NCBI Taxonomy" id="3043296"/>
    <lineage>
        <taxon>Bacteria</taxon>
        <taxon>Pseudomonadati</taxon>
        <taxon>Pseudomonadota</taxon>
        <taxon>Gammaproteobacteria</taxon>
        <taxon>Oceanospirillales</taxon>
        <taxon>Halomonadaceae</taxon>
        <taxon>Halomonas</taxon>
    </lineage>
</organism>
<dbReference type="Pfam" id="PF17963">
    <property type="entry name" value="Big_9"/>
    <property type="match status" value="1"/>
</dbReference>
<feature type="non-terminal residue" evidence="2">
    <location>
        <position position="1"/>
    </location>
</feature>
<evidence type="ECO:0000313" key="3">
    <source>
        <dbReference type="Proteomes" id="UP001225957"/>
    </source>
</evidence>
<accession>A0ABT6UX21</accession>
<sequence>VTLSIAADSTPTVTVADASVDETGGLESDTQAFTTTYGSDSAGTLALSAAGATWDAATSTLAADNGDWQIVVNDDGTYTVTQLQAMTHPDASDPNDAVVVTVTADITDNEGDPAQDTFTVTFLDDGPVAADDTVTDEVDEDGSVDIDVFANDTAGADGVDLQSGVAVATAPTQGTVTYNGDGTFTYTANPGAEGSDSFSYTLTDADGDTATATVTLSIAADSTPAMISVTDTLVDEDNLEVGLADVANGDDSQVLTGTLSFDTGFDALQAIALASSTDDLTTVDGDSVSFAWDATTGTLFGYTGDTAPTEDGYDPSNTVVTVTLDAVQYATALGSTDTGSVDYTVELFQPLAHPAVDAAGEPVAAFENNLAFEVDVTLTDADGDTAPASSFTVEIDDDMPASFYPQSGHVLLAVSSDAPTEQTVTQSLNFLAGADGLGDIVFNLDLVDGRQAFLSVDGDQLYLNNEPLFLKYTNGDDQSSIQAVTESGDVGFTATIDAEGNVTYTVFSGSILTDSKITSVTDLGGIGGGNVPFKGLNIGTSNSPDPDGTDDVLVSSEILPLADGIQSTVNSTSNILGVGKGAEVSGGEVLRYDLVRNLSIDDTNNQESFSFDGYQQTNVFSQNIVVSGDAQKEASFNLRIYSMGLEDSASGESSSLVSGPGGEGQLILTAEEVKIYDENGVEQTGHVTTNSDGSVLVEALQDGWTFEIVSVDDNLDPEAFNAVEIEGVELDGGADTSFKLGEFSYGEEPTFDPVTFELPVTGSDADGDSLDSQVAITVYPDSESIVGDAQGNNLSGTSGDDSLFGLEGDDTLTGGQGDDVLAGGLGADTFAWSFADDGGDQGTAGSPAVDLVTDFNFNEVSEGDVLQLSDLLQGSDTVSDFANYLHAEDDGQGNTLLHVSTSGAFGDGFSSAESDQIIALNGVSMEGIDSNDFLESLIAEGQLNIE</sequence>
<proteinExistence type="predicted"/>
<dbReference type="InterPro" id="IPR019960">
    <property type="entry name" value="T1SS_VCA0849"/>
</dbReference>
<name>A0ABT6UX21_9GAMM</name>
<dbReference type="EMBL" id="JASCQP010000017">
    <property type="protein sequence ID" value="MDI5890519.1"/>
    <property type="molecule type" value="Genomic_DNA"/>
</dbReference>
<dbReference type="Gene3D" id="2.150.10.10">
    <property type="entry name" value="Serralysin-like metalloprotease, C-terminal"/>
    <property type="match status" value="1"/>
</dbReference>
<dbReference type="Pfam" id="PF00353">
    <property type="entry name" value="HemolysinCabind"/>
    <property type="match status" value="1"/>
</dbReference>
<dbReference type="InterPro" id="IPR001343">
    <property type="entry name" value="Hemolysn_Ca-bd"/>
</dbReference>
<dbReference type="NCBIfam" id="TIGR03661">
    <property type="entry name" value="T1SS_VCA0849"/>
    <property type="match status" value="1"/>
</dbReference>
<reference evidence="2 3" key="1">
    <citation type="submission" date="2023-04" db="EMBL/GenBank/DDBJ databases">
        <title>Halomonas strains isolated from rhizosphere soil.</title>
        <authorList>
            <person name="Xu L."/>
            <person name="Sun J.-Q."/>
        </authorList>
    </citation>
    <scope>NUCLEOTIDE SEQUENCE [LARGE SCALE GENOMIC DNA]</scope>
    <source>
        <strain evidence="2 3">LR5S20</strain>
    </source>
</reference>
<dbReference type="Proteomes" id="UP001225957">
    <property type="component" value="Unassembled WGS sequence"/>
</dbReference>
<protein>
    <submittedName>
        <fullName evidence="2">Ig-like domain-containing protein</fullName>
    </submittedName>
</protein>
<evidence type="ECO:0000256" key="1">
    <source>
        <dbReference type="ARBA" id="ARBA00022837"/>
    </source>
</evidence>
<dbReference type="InterPro" id="IPR011049">
    <property type="entry name" value="Serralysin-like_metalloprot_C"/>
</dbReference>
<comment type="caution">
    <text evidence="2">The sequence shown here is derived from an EMBL/GenBank/DDBJ whole genome shotgun (WGS) entry which is preliminary data.</text>
</comment>
<dbReference type="Gene3D" id="2.60.40.3440">
    <property type="match status" value="1"/>
</dbReference>
<dbReference type="RefSeq" id="WP_282734495.1">
    <property type="nucleotide sequence ID" value="NZ_JASCQP010000017.1"/>
</dbReference>
<evidence type="ECO:0000313" key="2">
    <source>
        <dbReference type="EMBL" id="MDI5890519.1"/>
    </source>
</evidence>
<dbReference type="InterPro" id="IPR018511">
    <property type="entry name" value="Hemolysin-typ_Ca-bd_CS"/>
</dbReference>
<gene>
    <name evidence="2" type="ORF">QLQ83_05385</name>
</gene>